<evidence type="ECO:0000256" key="2">
    <source>
        <dbReference type="PROSITE-ProRule" id="PRU00259"/>
    </source>
</evidence>
<gene>
    <name evidence="3" type="ORF">RCOM_1865480</name>
</gene>
<dbReference type="InterPro" id="IPR016024">
    <property type="entry name" value="ARM-type_fold"/>
</dbReference>
<accession>B9TI22</accession>
<evidence type="ECO:0000313" key="3">
    <source>
        <dbReference type="EMBL" id="EEF24493.1"/>
    </source>
</evidence>
<dbReference type="Proteomes" id="UP000008311">
    <property type="component" value="Unassembled WGS sequence"/>
</dbReference>
<keyword evidence="1" id="KW-0677">Repeat</keyword>
<keyword evidence="4" id="KW-1185">Reference proteome</keyword>
<dbReference type="InParanoid" id="B9TI22"/>
<proteinExistence type="predicted"/>
<feature type="repeat" description="ARM" evidence="2">
    <location>
        <begin position="7"/>
        <end position="41"/>
    </location>
</feature>
<reference evidence="4" key="1">
    <citation type="journal article" date="2010" name="Nat. Biotechnol.">
        <title>Draft genome sequence of the oilseed species Ricinus communis.</title>
        <authorList>
            <person name="Chan A.P."/>
            <person name="Crabtree J."/>
            <person name="Zhao Q."/>
            <person name="Lorenzi H."/>
            <person name="Orvis J."/>
            <person name="Puiu D."/>
            <person name="Melake-Berhan A."/>
            <person name="Jones K.M."/>
            <person name="Redman J."/>
            <person name="Chen G."/>
            <person name="Cahoon E.B."/>
            <person name="Gedil M."/>
            <person name="Stanke M."/>
            <person name="Haas B.J."/>
            <person name="Wortman J.R."/>
            <person name="Fraser-Liggett C.M."/>
            <person name="Ravel J."/>
            <person name="Rabinowicz P.D."/>
        </authorList>
    </citation>
    <scope>NUCLEOTIDE SEQUENCE [LARGE SCALE GENOMIC DNA]</scope>
    <source>
        <strain evidence="4">cv. Hale</strain>
    </source>
</reference>
<evidence type="ECO:0008006" key="5">
    <source>
        <dbReference type="Google" id="ProtNLM"/>
    </source>
</evidence>
<evidence type="ECO:0000313" key="4">
    <source>
        <dbReference type="Proteomes" id="UP000008311"/>
    </source>
</evidence>
<protein>
    <recommendedName>
        <fullName evidence="5">Ubiquitin-protein ligase</fullName>
    </recommendedName>
</protein>
<dbReference type="InterPro" id="IPR011989">
    <property type="entry name" value="ARM-like"/>
</dbReference>
<dbReference type="PROSITE" id="PS50176">
    <property type="entry name" value="ARM_REPEAT"/>
    <property type="match status" value="1"/>
</dbReference>
<dbReference type="Pfam" id="PF00514">
    <property type="entry name" value="Arm"/>
    <property type="match status" value="1"/>
</dbReference>
<dbReference type="EMBL" id="EQ982101">
    <property type="protein sequence ID" value="EEF24493.1"/>
    <property type="molecule type" value="Genomic_DNA"/>
</dbReference>
<dbReference type="SUPFAM" id="SSF48371">
    <property type="entry name" value="ARM repeat"/>
    <property type="match status" value="1"/>
</dbReference>
<dbReference type="Gene3D" id="1.25.10.10">
    <property type="entry name" value="Leucine-rich Repeat Variant"/>
    <property type="match status" value="1"/>
</dbReference>
<evidence type="ECO:0000256" key="1">
    <source>
        <dbReference type="ARBA" id="ARBA00022737"/>
    </source>
</evidence>
<dbReference type="AlphaFoldDB" id="B9TI22"/>
<name>B9TI22_RICCO</name>
<sequence length="53" mass="5693">MAIVEEGVVPLLVHLLVSTSATIAVREKAAHCVSILASSSEYFRALIIKERGL</sequence>
<dbReference type="InterPro" id="IPR000225">
    <property type="entry name" value="Armadillo"/>
</dbReference>
<organism evidence="3 4">
    <name type="scientific">Ricinus communis</name>
    <name type="common">Castor bean</name>
    <dbReference type="NCBI Taxonomy" id="3988"/>
    <lineage>
        <taxon>Eukaryota</taxon>
        <taxon>Viridiplantae</taxon>
        <taxon>Streptophyta</taxon>
        <taxon>Embryophyta</taxon>
        <taxon>Tracheophyta</taxon>
        <taxon>Spermatophyta</taxon>
        <taxon>Magnoliopsida</taxon>
        <taxon>eudicotyledons</taxon>
        <taxon>Gunneridae</taxon>
        <taxon>Pentapetalae</taxon>
        <taxon>rosids</taxon>
        <taxon>fabids</taxon>
        <taxon>Malpighiales</taxon>
        <taxon>Euphorbiaceae</taxon>
        <taxon>Acalyphoideae</taxon>
        <taxon>Acalypheae</taxon>
        <taxon>Ricinus</taxon>
    </lineage>
</organism>